<gene>
    <name evidence="1" type="ORF">ACFQO7_33245</name>
</gene>
<keyword evidence="2" id="KW-1185">Reference proteome</keyword>
<dbReference type="InterPro" id="IPR025355">
    <property type="entry name" value="DUF4259"/>
</dbReference>
<organism evidence="1 2">
    <name type="scientific">Catellatospora aurea</name>
    <dbReference type="NCBI Taxonomy" id="1337874"/>
    <lineage>
        <taxon>Bacteria</taxon>
        <taxon>Bacillati</taxon>
        <taxon>Actinomycetota</taxon>
        <taxon>Actinomycetes</taxon>
        <taxon>Micromonosporales</taxon>
        <taxon>Micromonosporaceae</taxon>
        <taxon>Catellatospora</taxon>
    </lineage>
</organism>
<reference evidence="2" key="1">
    <citation type="journal article" date="2019" name="Int. J. Syst. Evol. Microbiol.">
        <title>The Global Catalogue of Microorganisms (GCM) 10K type strain sequencing project: providing services to taxonomists for standard genome sequencing and annotation.</title>
        <authorList>
            <consortium name="The Broad Institute Genomics Platform"/>
            <consortium name="The Broad Institute Genome Sequencing Center for Infectious Disease"/>
            <person name="Wu L."/>
            <person name="Ma J."/>
        </authorList>
    </citation>
    <scope>NUCLEOTIDE SEQUENCE [LARGE SCALE GENOMIC DNA]</scope>
    <source>
        <strain evidence="2">CGMCC 1.9106</strain>
    </source>
</reference>
<sequence>MGTWGPHPFENDHAWDLFAELAELSDGEKAGRLQKIFEDVIDNPADMASWPVDAMVGATLIALALPGGTAVEEYLTEDDAEDDWRPAMLPEPSPELIFSAARALRIVTAPGGWWKSSWFEDEDRIAALGHVQVIADVLQSGFGTPLTDGGAL</sequence>
<protein>
    <submittedName>
        <fullName evidence="1">DUF4259 domain-containing protein</fullName>
    </submittedName>
</protein>
<proteinExistence type="predicted"/>
<dbReference type="Pfam" id="PF14078">
    <property type="entry name" value="DUF4259"/>
    <property type="match status" value="1"/>
</dbReference>
<dbReference type="EMBL" id="JBHTAC010000055">
    <property type="protein sequence ID" value="MFC7247363.1"/>
    <property type="molecule type" value="Genomic_DNA"/>
</dbReference>
<dbReference type="Proteomes" id="UP001596392">
    <property type="component" value="Unassembled WGS sequence"/>
</dbReference>
<dbReference type="RefSeq" id="WP_376810105.1">
    <property type="nucleotide sequence ID" value="NZ_JBHTAC010000055.1"/>
</dbReference>
<evidence type="ECO:0000313" key="2">
    <source>
        <dbReference type="Proteomes" id="UP001596392"/>
    </source>
</evidence>
<accession>A0ABW2HAJ5</accession>
<comment type="caution">
    <text evidence="1">The sequence shown here is derived from an EMBL/GenBank/DDBJ whole genome shotgun (WGS) entry which is preliminary data.</text>
</comment>
<evidence type="ECO:0000313" key="1">
    <source>
        <dbReference type="EMBL" id="MFC7247363.1"/>
    </source>
</evidence>
<name>A0ABW2HAJ5_9ACTN</name>